<comment type="caution">
    <text evidence="1">The sequence shown here is derived from an EMBL/GenBank/DDBJ whole genome shotgun (WGS) entry which is preliminary data.</text>
</comment>
<dbReference type="EMBL" id="CAUYUJ010000547">
    <property type="protein sequence ID" value="CAK0791227.1"/>
    <property type="molecule type" value="Genomic_DNA"/>
</dbReference>
<reference evidence="1" key="1">
    <citation type="submission" date="2023-10" db="EMBL/GenBank/DDBJ databases">
        <authorList>
            <person name="Chen Y."/>
            <person name="Shah S."/>
            <person name="Dougan E. K."/>
            <person name="Thang M."/>
            <person name="Chan C."/>
        </authorList>
    </citation>
    <scope>NUCLEOTIDE SEQUENCE [LARGE SCALE GENOMIC DNA]</scope>
</reference>
<dbReference type="Proteomes" id="UP001189429">
    <property type="component" value="Unassembled WGS sequence"/>
</dbReference>
<sequence length="219" mass="25767">MPDLKVNVVSTSFEGCELLEHFVRCSNYHEWRFIEYDFGRHAGRKMLLPLGQVPLRGQERWDPMNLGHREDGLWKDIKSNLCDKYGITSFHTLLHLSNPMFERVAAGINMKREDRQYLTDKRARMRQEWGMKRQPGLNFNHLKGLATEIVEQMFQHWDFKAQLQGALQSDFRAPSTIEHLFPQKKSGSDWYIKKHVKACDMPKFEEILQAVLLPVRDHG</sequence>
<evidence type="ECO:0000313" key="2">
    <source>
        <dbReference type="Proteomes" id="UP001189429"/>
    </source>
</evidence>
<keyword evidence="2" id="KW-1185">Reference proteome</keyword>
<protein>
    <submittedName>
        <fullName evidence="1">Uncharacterized protein</fullName>
    </submittedName>
</protein>
<proteinExistence type="predicted"/>
<accession>A0ABN9PLQ9</accession>
<name>A0ABN9PLQ9_9DINO</name>
<evidence type="ECO:0000313" key="1">
    <source>
        <dbReference type="EMBL" id="CAK0791227.1"/>
    </source>
</evidence>
<gene>
    <name evidence="1" type="ORF">PCOR1329_LOCUS2192</name>
</gene>
<organism evidence="1 2">
    <name type="scientific">Prorocentrum cordatum</name>
    <dbReference type="NCBI Taxonomy" id="2364126"/>
    <lineage>
        <taxon>Eukaryota</taxon>
        <taxon>Sar</taxon>
        <taxon>Alveolata</taxon>
        <taxon>Dinophyceae</taxon>
        <taxon>Prorocentrales</taxon>
        <taxon>Prorocentraceae</taxon>
        <taxon>Prorocentrum</taxon>
    </lineage>
</organism>